<feature type="transmembrane region" description="Helical" evidence="1">
    <location>
        <begin position="41"/>
        <end position="63"/>
    </location>
</feature>
<feature type="transmembrane region" description="Helical" evidence="1">
    <location>
        <begin position="155"/>
        <end position="180"/>
    </location>
</feature>
<feature type="transmembrane region" description="Helical" evidence="1">
    <location>
        <begin position="83"/>
        <end position="109"/>
    </location>
</feature>
<organism evidence="2 3">
    <name type="scientific">Salibacterium salarium</name>
    <dbReference type="NCBI Taxonomy" id="284579"/>
    <lineage>
        <taxon>Bacteria</taxon>
        <taxon>Bacillati</taxon>
        <taxon>Bacillota</taxon>
        <taxon>Bacilli</taxon>
        <taxon>Bacillales</taxon>
        <taxon>Bacillaceae</taxon>
    </lineage>
</organism>
<keyword evidence="1" id="KW-1133">Transmembrane helix</keyword>
<feature type="transmembrane region" description="Helical" evidence="1">
    <location>
        <begin position="200"/>
        <end position="224"/>
    </location>
</feature>
<dbReference type="AlphaFoldDB" id="A0A3R9QF62"/>
<keyword evidence="1" id="KW-0472">Membrane</keyword>
<gene>
    <name evidence="2" type="ORF">D7Z54_33325</name>
</gene>
<protein>
    <submittedName>
        <fullName evidence="2">Uncharacterized protein</fullName>
    </submittedName>
</protein>
<keyword evidence="1" id="KW-0812">Transmembrane</keyword>
<accession>A0A3R9QF62</accession>
<dbReference type="EMBL" id="RBVX01000101">
    <property type="protein sequence ID" value="RSL29044.1"/>
    <property type="molecule type" value="Genomic_DNA"/>
</dbReference>
<comment type="caution">
    <text evidence="2">The sequence shown here is derived from an EMBL/GenBank/DDBJ whole genome shotgun (WGS) entry which is preliminary data.</text>
</comment>
<dbReference type="RefSeq" id="WP_125563260.1">
    <property type="nucleotide sequence ID" value="NZ_RBVX01000101.1"/>
</dbReference>
<feature type="transmembrane region" description="Helical" evidence="1">
    <location>
        <begin position="121"/>
        <end position="143"/>
    </location>
</feature>
<evidence type="ECO:0000256" key="1">
    <source>
        <dbReference type="SAM" id="Phobius"/>
    </source>
</evidence>
<proteinExistence type="predicted"/>
<keyword evidence="3" id="KW-1185">Reference proteome</keyword>
<sequence>MFKLALFNFQTYSRKYKFVPPTGCYLIFLLINYSTVPNPVLSSFGSTMMLNFLVMSWFTLSFIQSQNSTQQIISSMHIRSKKLFFMSNYLSMLLLCLLLSFISVFYPIITGAFNEMTDVLVIFFALSNHFIISFISVCIAMLFSKNVISKSINSWLGISLTLVLLLSISSIEEGSIFYFLKYTLPPITILIDMMNKGLHSSILLSYLLSIFYSIILLLIFLFIAKRKDML</sequence>
<evidence type="ECO:0000313" key="3">
    <source>
        <dbReference type="Proteomes" id="UP000275076"/>
    </source>
</evidence>
<dbReference type="Proteomes" id="UP000275076">
    <property type="component" value="Unassembled WGS sequence"/>
</dbReference>
<dbReference type="OrthoDB" id="1936187at2"/>
<name>A0A3R9QF62_9BACI</name>
<reference evidence="2 3" key="1">
    <citation type="submission" date="2018-10" db="EMBL/GenBank/DDBJ databases">
        <title>Draft genome sequence of Bacillus salarius IM0101, isolated from a hypersaline soil in Inner Mongolia, China.</title>
        <authorList>
            <person name="Yamprayoonswat W."/>
            <person name="Boonvisut S."/>
            <person name="Jumpathong W."/>
            <person name="Sittihan S."/>
            <person name="Ruangsuj P."/>
            <person name="Wanthongcharoen S."/>
            <person name="Thongpramul N."/>
            <person name="Pimmason S."/>
            <person name="Yu B."/>
            <person name="Yasawong M."/>
        </authorList>
    </citation>
    <scope>NUCLEOTIDE SEQUENCE [LARGE SCALE GENOMIC DNA]</scope>
    <source>
        <strain evidence="2 3">IM0101</strain>
    </source>
</reference>
<feature type="transmembrane region" description="Helical" evidence="1">
    <location>
        <begin position="18"/>
        <end position="35"/>
    </location>
</feature>
<evidence type="ECO:0000313" key="2">
    <source>
        <dbReference type="EMBL" id="RSL29044.1"/>
    </source>
</evidence>